<proteinExistence type="predicted"/>
<protein>
    <recommendedName>
        <fullName evidence="3">Secreted protein</fullName>
    </recommendedName>
</protein>
<name>A0AB39XU86_9BRAD</name>
<evidence type="ECO:0000313" key="2">
    <source>
        <dbReference type="EMBL" id="XDV61049.1"/>
    </source>
</evidence>
<dbReference type="AlphaFoldDB" id="A0AB39XU86"/>
<feature type="region of interest" description="Disordered" evidence="1">
    <location>
        <begin position="29"/>
        <end position="49"/>
    </location>
</feature>
<accession>A0AB39XU86</accession>
<gene>
    <name evidence="2" type="ORF">AB8Z38_18400</name>
</gene>
<dbReference type="RefSeq" id="WP_369726392.1">
    <property type="nucleotide sequence ID" value="NZ_CP165734.1"/>
</dbReference>
<dbReference type="EMBL" id="CP165734">
    <property type="protein sequence ID" value="XDV61049.1"/>
    <property type="molecule type" value="Genomic_DNA"/>
</dbReference>
<sequence>MAGNFFFVLVIGLCLFRVDSFGVAQAPPCEASSSLNADRRPKELPIGPGERQFERSTALECLWSFA</sequence>
<organism evidence="2">
    <name type="scientific">Bradyrhizobium sp. LLZ17</name>
    <dbReference type="NCBI Taxonomy" id="3239388"/>
    <lineage>
        <taxon>Bacteria</taxon>
        <taxon>Pseudomonadati</taxon>
        <taxon>Pseudomonadota</taxon>
        <taxon>Alphaproteobacteria</taxon>
        <taxon>Hyphomicrobiales</taxon>
        <taxon>Nitrobacteraceae</taxon>
        <taxon>Bradyrhizobium</taxon>
    </lineage>
</organism>
<evidence type="ECO:0000256" key="1">
    <source>
        <dbReference type="SAM" id="MobiDB-lite"/>
    </source>
</evidence>
<reference evidence="2" key="1">
    <citation type="submission" date="2024-08" db="EMBL/GenBank/DDBJ databases">
        <authorList>
            <person name="Chaddad Z."/>
            <person name="Lamrabet M."/>
            <person name="Bouhnik O."/>
            <person name="Alami S."/>
            <person name="Wipf D."/>
            <person name="Courty P.E."/>
            <person name="Missbah El Idrissi M."/>
        </authorList>
    </citation>
    <scope>NUCLEOTIDE SEQUENCE</scope>
    <source>
        <strain evidence="2">LLZ17</strain>
    </source>
</reference>
<evidence type="ECO:0008006" key="3">
    <source>
        <dbReference type="Google" id="ProtNLM"/>
    </source>
</evidence>